<dbReference type="InterPro" id="IPR011110">
    <property type="entry name" value="Reg_prop"/>
</dbReference>
<geneLocation type="plasmid" evidence="5 6">
    <name>unnamed</name>
</geneLocation>
<keyword evidence="5" id="KW-0808">Transferase</keyword>
<reference evidence="5" key="1">
    <citation type="submission" date="2022-09" db="EMBL/GenBank/DDBJ databases">
        <authorList>
            <person name="Li Z.-J."/>
        </authorList>
    </citation>
    <scope>NUCLEOTIDE SEQUENCE</scope>
    <source>
        <strain evidence="5">TGB11</strain>
        <plasmid evidence="5">unnamed</plasmid>
    </source>
</reference>
<dbReference type="InterPro" id="IPR015943">
    <property type="entry name" value="WD40/YVTN_repeat-like_dom_sf"/>
</dbReference>
<dbReference type="GO" id="GO:1902201">
    <property type="term" value="P:negative regulation of bacterial-type flagellum-dependent cell motility"/>
    <property type="evidence" value="ECO:0007669"/>
    <property type="project" value="TreeGrafter"/>
</dbReference>
<accession>A0AA47KNC4</accession>
<dbReference type="CDD" id="cd01949">
    <property type="entry name" value="GGDEF"/>
    <property type="match status" value="1"/>
</dbReference>
<keyword evidence="5" id="KW-0548">Nucleotidyltransferase</keyword>
<evidence type="ECO:0000256" key="3">
    <source>
        <dbReference type="ARBA" id="ARBA00034247"/>
    </source>
</evidence>
<dbReference type="InterPro" id="IPR029787">
    <property type="entry name" value="Nucleotide_cyclase"/>
</dbReference>
<dbReference type="AlphaFoldDB" id="A0AA47KNC4"/>
<dbReference type="InterPro" id="IPR013783">
    <property type="entry name" value="Ig-like_fold"/>
</dbReference>
<protein>
    <recommendedName>
        <fullName evidence="2">diguanylate cyclase</fullName>
        <ecNumber evidence="2">2.7.7.65</ecNumber>
    </recommendedName>
</protein>
<dbReference type="InterPro" id="IPR000160">
    <property type="entry name" value="GGDEF_dom"/>
</dbReference>
<dbReference type="SUPFAM" id="SSF55073">
    <property type="entry name" value="Nucleotide cyclase"/>
    <property type="match status" value="1"/>
</dbReference>
<evidence type="ECO:0000256" key="2">
    <source>
        <dbReference type="ARBA" id="ARBA00012528"/>
    </source>
</evidence>
<proteinExistence type="predicted"/>
<dbReference type="PANTHER" id="PTHR45138:SF9">
    <property type="entry name" value="DIGUANYLATE CYCLASE DGCM-RELATED"/>
    <property type="match status" value="1"/>
</dbReference>
<dbReference type="FunFam" id="3.30.70.270:FF:000001">
    <property type="entry name" value="Diguanylate cyclase domain protein"/>
    <property type="match status" value="1"/>
</dbReference>
<dbReference type="PANTHER" id="PTHR45138">
    <property type="entry name" value="REGULATORY COMPONENTS OF SENSORY TRANSDUCTION SYSTEM"/>
    <property type="match status" value="1"/>
</dbReference>
<dbReference type="PROSITE" id="PS50887">
    <property type="entry name" value="GGDEF"/>
    <property type="match status" value="1"/>
</dbReference>
<dbReference type="Gene3D" id="2.60.40.10">
    <property type="entry name" value="Immunoglobulins"/>
    <property type="match status" value="1"/>
</dbReference>
<keyword evidence="5" id="KW-0614">Plasmid</keyword>
<dbReference type="InterPro" id="IPR011123">
    <property type="entry name" value="Y_Y_Y"/>
</dbReference>
<comment type="cofactor">
    <cofactor evidence="1">
        <name>Mg(2+)</name>
        <dbReference type="ChEBI" id="CHEBI:18420"/>
    </cofactor>
</comment>
<dbReference type="Pfam" id="PF07494">
    <property type="entry name" value="Reg_prop"/>
    <property type="match status" value="4"/>
</dbReference>
<comment type="catalytic activity">
    <reaction evidence="3">
        <text>2 GTP = 3',3'-c-di-GMP + 2 diphosphate</text>
        <dbReference type="Rhea" id="RHEA:24898"/>
        <dbReference type="ChEBI" id="CHEBI:33019"/>
        <dbReference type="ChEBI" id="CHEBI:37565"/>
        <dbReference type="ChEBI" id="CHEBI:58805"/>
        <dbReference type="EC" id="2.7.7.65"/>
    </reaction>
</comment>
<name>A0AA47KNC4_9GAMM</name>
<dbReference type="GO" id="GO:0052621">
    <property type="term" value="F:diguanylate cyclase activity"/>
    <property type="evidence" value="ECO:0007669"/>
    <property type="project" value="UniProtKB-EC"/>
</dbReference>
<dbReference type="Pfam" id="PF00990">
    <property type="entry name" value="GGDEF"/>
    <property type="match status" value="1"/>
</dbReference>
<dbReference type="Gene3D" id="3.30.70.270">
    <property type="match status" value="1"/>
</dbReference>
<evidence type="ECO:0000259" key="4">
    <source>
        <dbReference type="PROSITE" id="PS50887"/>
    </source>
</evidence>
<feature type="domain" description="GGDEF" evidence="4">
    <location>
        <begin position="854"/>
        <end position="985"/>
    </location>
</feature>
<dbReference type="EMBL" id="CP114589">
    <property type="protein sequence ID" value="WBA10018.1"/>
    <property type="molecule type" value="Genomic_DNA"/>
</dbReference>
<dbReference type="GO" id="GO:0043709">
    <property type="term" value="P:cell adhesion involved in single-species biofilm formation"/>
    <property type="evidence" value="ECO:0007669"/>
    <property type="project" value="TreeGrafter"/>
</dbReference>
<dbReference type="SUPFAM" id="SSF63829">
    <property type="entry name" value="Calcium-dependent phosphotriesterase"/>
    <property type="match status" value="3"/>
</dbReference>
<dbReference type="InterPro" id="IPR050469">
    <property type="entry name" value="Diguanylate_Cyclase"/>
</dbReference>
<evidence type="ECO:0000313" key="5">
    <source>
        <dbReference type="EMBL" id="WBA10018.1"/>
    </source>
</evidence>
<dbReference type="SMART" id="SM00267">
    <property type="entry name" value="GGDEF"/>
    <property type="match status" value="1"/>
</dbReference>
<dbReference type="NCBIfam" id="TIGR00254">
    <property type="entry name" value="GGDEF"/>
    <property type="match status" value="1"/>
</dbReference>
<dbReference type="EC" id="2.7.7.65" evidence="2"/>
<dbReference type="Proteomes" id="UP001164748">
    <property type="component" value="Plasmid unnamed"/>
</dbReference>
<gene>
    <name evidence="5" type="ORF">N8M53_14490</name>
</gene>
<dbReference type="RefSeq" id="WP_269580073.1">
    <property type="nucleotide sequence ID" value="NZ_CP114589.1"/>
</dbReference>
<dbReference type="Gene3D" id="2.130.10.10">
    <property type="entry name" value="YVTN repeat-like/Quinoprotein amine dehydrogenase"/>
    <property type="match status" value="3"/>
</dbReference>
<sequence length="988" mass="110703">MPLSHMRRHTQSKLDRRLVCAALLFWFSWLPFIAFSSYADDNQLSDYFIETWTSANGLPHNSINAIAQTSDGYLWFATWEGVARYNGLEFVRFDRGPDTHMQDSGTRALATGPDNQLYAGGARGSLVMRQGFSWHGLPTAPSLINDALHDQTGGLWLAVEGMGIAYYAPEQLSQPDPTPQTFIDTISSYHLTQTADGQVYAATEKGVYQLSLQHGATPLSFHNLFRKAFYVASGQDGSLLVGSENGAWRYKNKRWAPLASELLHQAITMVEQDSRGAYWFGTLSHGIAHMKDQHIDFLDDHRGLPNNRILSWFEDNEGSIWIGTNGGAMRLRYAPFVTLTKDNGLAGDYVRTVLAGNRNTVWAGASEGLSQIDIVHGKANVLADNISVLSLAPRAQGGVWVGTYQQGLYYWDQGALVPAKPLNAQLPDNEIRAIVERDGVLWIGTPRGLVKFSSPPSSQSARSPSVYQKRALYTSHNSALPGNYIMSLTFDDTGKLWIGTGSGAGYLLKETITPLDFTEQEQAQYVFGFFHEPGYVWMATDRGIVRYRQADSQLALVGRPHDLPIDKFFQIIKGDDQSFWLSSNRGIWRINYEHAHQVADNTRARIDFEHYDQSDGMMNSQANGGSNPAATKTTQGDIVFATAKGVTSVKPARLSQLLSQPLPIVMQQVRFDGQAINPEASNTAPAGTNRVSFSYAALGYTMPEQIQYRTQLEGFESEWAYRHENHIAEYTNLPPGDYTFKVSARYPYSDWSNDILTYRFTVTPSLWQRSDIRALGFLALVTLAYCAFMWRIRRMQQKEMQLKALVEEKTHALQTQADDFERMSKEDALTGLANRRAFDEYWHLAFDEANQSGQPLQVAILDIDHFKRINDQYSHLVGDQIIQRIGSFLDNEREQLSHIARWGGEEFTLLFAGTPADGYSYFDGLRRRIAALTLDDIAPSLRVTVSIGIAGNHQATDYVDGLKQADQALYRAKRDGRNCVRQRGGHES</sequence>
<evidence type="ECO:0000256" key="1">
    <source>
        <dbReference type="ARBA" id="ARBA00001946"/>
    </source>
</evidence>
<dbReference type="InterPro" id="IPR043128">
    <property type="entry name" value="Rev_trsase/Diguanyl_cyclase"/>
</dbReference>
<dbReference type="Pfam" id="PF07495">
    <property type="entry name" value="Y_Y_Y"/>
    <property type="match status" value="1"/>
</dbReference>
<organism evidence="5 6">
    <name type="scientific">Salinivibrio kushneri</name>
    <dbReference type="NCBI Taxonomy" id="1908198"/>
    <lineage>
        <taxon>Bacteria</taxon>
        <taxon>Pseudomonadati</taxon>
        <taxon>Pseudomonadota</taxon>
        <taxon>Gammaproteobacteria</taxon>
        <taxon>Vibrionales</taxon>
        <taxon>Vibrionaceae</taxon>
        <taxon>Salinivibrio</taxon>
    </lineage>
</organism>
<evidence type="ECO:0000313" key="6">
    <source>
        <dbReference type="Proteomes" id="UP001164748"/>
    </source>
</evidence>
<dbReference type="GO" id="GO:0005886">
    <property type="term" value="C:plasma membrane"/>
    <property type="evidence" value="ECO:0007669"/>
    <property type="project" value="TreeGrafter"/>
</dbReference>